<dbReference type="Pfam" id="PF00990">
    <property type="entry name" value="GGDEF"/>
    <property type="match status" value="1"/>
</dbReference>
<dbReference type="InterPro" id="IPR052155">
    <property type="entry name" value="Biofilm_reg_signaling"/>
</dbReference>
<dbReference type="SMART" id="SM00052">
    <property type="entry name" value="EAL"/>
    <property type="match status" value="1"/>
</dbReference>
<dbReference type="SUPFAM" id="SSF55785">
    <property type="entry name" value="PYP-like sensor domain (PAS domain)"/>
    <property type="match status" value="1"/>
</dbReference>
<dbReference type="Gene3D" id="3.20.20.450">
    <property type="entry name" value="EAL domain"/>
    <property type="match status" value="1"/>
</dbReference>
<feature type="domain" description="GGDEF" evidence="4">
    <location>
        <begin position="307"/>
        <end position="441"/>
    </location>
</feature>
<dbReference type="InterPro" id="IPR000160">
    <property type="entry name" value="GGDEF_dom"/>
</dbReference>
<protein>
    <submittedName>
        <fullName evidence="5">Cyclic Di-GMP phosphodiesterase RmdA</fullName>
    </submittedName>
</protein>
<feature type="domain" description="EAL" evidence="3">
    <location>
        <begin position="450"/>
        <end position="709"/>
    </location>
</feature>
<name>A0ABP5YZ54_STRLO</name>
<dbReference type="PROSITE" id="PS50112">
    <property type="entry name" value="PAS"/>
    <property type="match status" value="1"/>
</dbReference>
<dbReference type="Proteomes" id="UP001501777">
    <property type="component" value="Unassembled WGS sequence"/>
</dbReference>
<dbReference type="PANTHER" id="PTHR44757:SF2">
    <property type="entry name" value="BIOFILM ARCHITECTURE MAINTENANCE PROTEIN MBAA"/>
    <property type="match status" value="1"/>
</dbReference>
<organism evidence="5 6">
    <name type="scientific">Streptomyces longisporus</name>
    <dbReference type="NCBI Taxonomy" id="1948"/>
    <lineage>
        <taxon>Bacteria</taxon>
        <taxon>Bacillati</taxon>
        <taxon>Actinomycetota</taxon>
        <taxon>Actinomycetes</taxon>
        <taxon>Kitasatosporales</taxon>
        <taxon>Streptomycetaceae</taxon>
        <taxon>Streptomyces</taxon>
    </lineage>
</organism>
<dbReference type="PROSITE" id="PS50883">
    <property type="entry name" value="EAL"/>
    <property type="match status" value="1"/>
</dbReference>
<evidence type="ECO:0000259" key="4">
    <source>
        <dbReference type="PROSITE" id="PS50887"/>
    </source>
</evidence>
<dbReference type="Pfam" id="PF00563">
    <property type="entry name" value="EAL"/>
    <property type="match status" value="1"/>
</dbReference>
<dbReference type="Gene3D" id="3.30.70.270">
    <property type="match status" value="1"/>
</dbReference>
<dbReference type="PROSITE" id="PS50887">
    <property type="entry name" value="GGDEF"/>
    <property type="match status" value="1"/>
</dbReference>
<evidence type="ECO:0000313" key="5">
    <source>
        <dbReference type="EMBL" id="GAA2489311.1"/>
    </source>
</evidence>
<dbReference type="SUPFAM" id="SSF141868">
    <property type="entry name" value="EAL domain-like"/>
    <property type="match status" value="1"/>
</dbReference>
<dbReference type="InterPro" id="IPR000014">
    <property type="entry name" value="PAS"/>
</dbReference>
<dbReference type="CDD" id="cd01948">
    <property type="entry name" value="EAL"/>
    <property type="match status" value="1"/>
</dbReference>
<evidence type="ECO:0000313" key="6">
    <source>
        <dbReference type="Proteomes" id="UP001501777"/>
    </source>
</evidence>
<dbReference type="InterPro" id="IPR035965">
    <property type="entry name" value="PAS-like_dom_sf"/>
</dbReference>
<evidence type="ECO:0000259" key="2">
    <source>
        <dbReference type="PROSITE" id="PS50113"/>
    </source>
</evidence>
<dbReference type="Gene3D" id="3.30.450.20">
    <property type="entry name" value="PAS domain"/>
    <property type="match status" value="1"/>
</dbReference>
<dbReference type="SUPFAM" id="SSF55073">
    <property type="entry name" value="Nucleotide cyclase"/>
    <property type="match status" value="1"/>
</dbReference>
<accession>A0ABP5YZ54</accession>
<dbReference type="InterPro" id="IPR000700">
    <property type="entry name" value="PAS-assoc_C"/>
</dbReference>
<feature type="domain" description="PAS" evidence="1">
    <location>
        <begin position="151"/>
        <end position="221"/>
    </location>
</feature>
<dbReference type="PANTHER" id="PTHR44757">
    <property type="entry name" value="DIGUANYLATE CYCLASE DGCP"/>
    <property type="match status" value="1"/>
</dbReference>
<dbReference type="InterPro" id="IPR035919">
    <property type="entry name" value="EAL_sf"/>
</dbReference>
<feature type="domain" description="PAC" evidence="2">
    <location>
        <begin position="225"/>
        <end position="277"/>
    </location>
</feature>
<keyword evidence="6" id="KW-1185">Reference proteome</keyword>
<dbReference type="InterPro" id="IPR001633">
    <property type="entry name" value="EAL_dom"/>
</dbReference>
<reference evidence="6" key="1">
    <citation type="journal article" date="2019" name="Int. J. Syst. Evol. Microbiol.">
        <title>The Global Catalogue of Microorganisms (GCM) 10K type strain sequencing project: providing services to taxonomists for standard genome sequencing and annotation.</title>
        <authorList>
            <consortium name="The Broad Institute Genomics Platform"/>
            <consortium name="The Broad Institute Genome Sequencing Center for Infectious Disease"/>
            <person name="Wu L."/>
            <person name="Ma J."/>
        </authorList>
    </citation>
    <scope>NUCLEOTIDE SEQUENCE [LARGE SCALE GENOMIC DNA]</scope>
    <source>
        <strain evidence="6">JCM 4395</strain>
    </source>
</reference>
<proteinExistence type="predicted"/>
<dbReference type="CDD" id="cd00130">
    <property type="entry name" value="PAS"/>
    <property type="match status" value="1"/>
</dbReference>
<dbReference type="InterPro" id="IPR043128">
    <property type="entry name" value="Rev_trsase/Diguanyl_cyclase"/>
</dbReference>
<dbReference type="SMART" id="SM00091">
    <property type="entry name" value="PAS"/>
    <property type="match status" value="1"/>
</dbReference>
<dbReference type="EMBL" id="BAAASG010000007">
    <property type="protein sequence ID" value="GAA2489311.1"/>
    <property type="molecule type" value="Genomic_DNA"/>
</dbReference>
<dbReference type="InterPro" id="IPR013656">
    <property type="entry name" value="PAS_4"/>
</dbReference>
<dbReference type="NCBIfam" id="TIGR00229">
    <property type="entry name" value="sensory_box"/>
    <property type="match status" value="1"/>
</dbReference>
<evidence type="ECO:0000259" key="1">
    <source>
        <dbReference type="PROSITE" id="PS50112"/>
    </source>
</evidence>
<dbReference type="Pfam" id="PF08448">
    <property type="entry name" value="PAS_4"/>
    <property type="match status" value="1"/>
</dbReference>
<dbReference type="PROSITE" id="PS50113">
    <property type="entry name" value="PAC"/>
    <property type="match status" value="1"/>
</dbReference>
<sequence>MIAEADGQQDRLRRFATIWSRAVFPVTSTSLTRPEFEEQLLPLARRLSQALHTRTLDTNAGRAVGAALVAAHCTDPDALARTLDCVDAYLVLYCGEDGDQEELRARSSRLQHAMAAGFAEALRERTLAEQEAISAAALQAQGVVAQALHATEARFRAVFEGAAIGIGIADLEGQILQVNGALLRMFGITDAMAYGRRVQEWTHPEDAPQTWKLYDELVRGEREHYHVEKAFYRPDGTVLWTNLTVSLLRDADGEPQYQLALMEDTTERRLLNLRLRYEATHDALTGLPNRTFFFERLEKALGAGRGQRYGLCYLDLDGFKTVNDSLGHAAGDRLLVEVADRLQACATAPGEMVARLGGDEFVALTTGTDTEREVDELAARIMNALIAPISIDGRELTVRGSIGIVEGPAGERSPAEVLRSADITMYRAKSAGGNRFELADEEADARAITRHGLTTALPAALDRGEFFIEYQPLVHLGDGSVRGAEALVRWLHPQHGILGPDRFIPLAEHTGLIVPLGRWVLEQSVRQAREWRERYDDAGPLRINVNLSPCQLTHSGLVQDTVDILERTGVDPDALCLEVTESALIGADDDLLKPLRRLAEMGVDIALDDFGTGYSNLANLRRLPVSILKLDRSFTQSMQQFPADPVDLKIVEGIVSLAHSLDLAVTVEGVETGAQAEQLRILGCDTAQGWYYARPGPPDRLHELALVDATG</sequence>
<dbReference type="InterPro" id="IPR001610">
    <property type="entry name" value="PAC"/>
</dbReference>
<dbReference type="NCBIfam" id="TIGR00254">
    <property type="entry name" value="GGDEF"/>
    <property type="match status" value="1"/>
</dbReference>
<dbReference type="CDD" id="cd01949">
    <property type="entry name" value="GGDEF"/>
    <property type="match status" value="1"/>
</dbReference>
<comment type="caution">
    <text evidence="5">The sequence shown here is derived from an EMBL/GenBank/DDBJ whole genome shotgun (WGS) entry which is preliminary data.</text>
</comment>
<dbReference type="InterPro" id="IPR029787">
    <property type="entry name" value="Nucleotide_cyclase"/>
</dbReference>
<dbReference type="SMART" id="SM00267">
    <property type="entry name" value="GGDEF"/>
    <property type="match status" value="1"/>
</dbReference>
<evidence type="ECO:0000259" key="3">
    <source>
        <dbReference type="PROSITE" id="PS50883"/>
    </source>
</evidence>
<gene>
    <name evidence="5" type="primary">rmdA</name>
    <name evidence="5" type="ORF">GCM10010276_30220</name>
</gene>
<dbReference type="RefSeq" id="WP_344400726.1">
    <property type="nucleotide sequence ID" value="NZ_BAAASG010000007.1"/>
</dbReference>
<dbReference type="SMART" id="SM00086">
    <property type="entry name" value="PAC"/>
    <property type="match status" value="1"/>
</dbReference>